<name>A0A158CK93_9BURK</name>
<keyword evidence="1" id="KW-0812">Transmembrane</keyword>
<organism evidence="2 3">
    <name type="scientific">Caballeronia calidae</name>
    <dbReference type="NCBI Taxonomy" id="1777139"/>
    <lineage>
        <taxon>Bacteria</taxon>
        <taxon>Pseudomonadati</taxon>
        <taxon>Pseudomonadota</taxon>
        <taxon>Betaproteobacteria</taxon>
        <taxon>Burkholderiales</taxon>
        <taxon>Burkholderiaceae</taxon>
        <taxon>Caballeronia</taxon>
    </lineage>
</organism>
<proteinExistence type="predicted"/>
<dbReference type="InterPro" id="IPR036259">
    <property type="entry name" value="MFS_trans_sf"/>
</dbReference>
<protein>
    <submittedName>
        <fullName evidence="2">Major facilitator superfamily sugar transporter protein</fullName>
    </submittedName>
</protein>
<evidence type="ECO:0000256" key="1">
    <source>
        <dbReference type="SAM" id="Phobius"/>
    </source>
</evidence>
<gene>
    <name evidence="2" type="ORF">AWB78_04050</name>
</gene>
<keyword evidence="1" id="KW-0472">Membrane</keyword>
<sequence length="73" mass="8211">MHQSTLSEQQVMGKMAWRLMPLLVVMFLIAFIDGQNVGFAKLEMVHALGMSEAAYGLGASHFLVHRASRERTY</sequence>
<dbReference type="EMBL" id="FCOX02000021">
    <property type="protein sequence ID" value="SAK82794.1"/>
    <property type="molecule type" value="Genomic_DNA"/>
</dbReference>
<dbReference type="Proteomes" id="UP000071859">
    <property type="component" value="Unassembled WGS sequence"/>
</dbReference>
<keyword evidence="2" id="KW-0762">Sugar transport</keyword>
<dbReference type="Gene3D" id="1.20.1250.20">
    <property type="entry name" value="MFS general substrate transporter like domains"/>
    <property type="match status" value="1"/>
</dbReference>
<keyword evidence="1" id="KW-1133">Transmembrane helix</keyword>
<evidence type="ECO:0000313" key="3">
    <source>
        <dbReference type="Proteomes" id="UP000071859"/>
    </source>
</evidence>
<dbReference type="SUPFAM" id="SSF103473">
    <property type="entry name" value="MFS general substrate transporter"/>
    <property type="match status" value="1"/>
</dbReference>
<reference evidence="2" key="1">
    <citation type="submission" date="2016-01" db="EMBL/GenBank/DDBJ databases">
        <authorList>
            <person name="Peeters C."/>
        </authorList>
    </citation>
    <scope>NUCLEOTIDE SEQUENCE</scope>
    <source>
        <strain evidence="2">LMG 29321</strain>
    </source>
</reference>
<keyword evidence="3" id="KW-1185">Reference proteome</keyword>
<keyword evidence="2" id="KW-0813">Transport</keyword>
<dbReference type="AlphaFoldDB" id="A0A158CK93"/>
<accession>A0A158CK93</accession>
<comment type="caution">
    <text evidence="2">The sequence shown here is derived from an EMBL/GenBank/DDBJ whole genome shotgun (WGS) entry which is preliminary data.</text>
</comment>
<evidence type="ECO:0000313" key="2">
    <source>
        <dbReference type="EMBL" id="SAK82794.1"/>
    </source>
</evidence>
<feature type="transmembrane region" description="Helical" evidence="1">
    <location>
        <begin position="15"/>
        <end position="32"/>
    </location>
</feature>